<feature type="region of interest" description="Disordered" evidence="11">
    <location>
        <begin position="1"/>
        <end position="26"/>
    </location>
</feature>
<keyword evidence="2 10" id="KW-0808">Transferase</keyword>
<evidence type="ECO:0000256" key="10">
    <source>
        <dbReference type="RuleBase" id="RU079119"/>
    </source>
</evidence>
<feature type="transmembrane region" description="Helical" evidence="10">
    <location>
        <begin position="430"/>
        <end position="455"/>
    </location>
</feature>
<proteinExistence type="inferred from homology"/>
<keyword evidence="4 10" id="KW-1133">Transmembrane helix</keyword>
<evidence type="ECO:0000256" key="7">
    <source>
        <dbReference type="ARBA" id="ARBA00023288"/>
    </source>
</evidence>
<feature type="transmembrane region" description="Helical" evidence="10">
    <location>
        <begin position="467"/>
        <end position="490"/>
    </location>
</feature>
<organism evidence="13">
    <name type="scientific">Phaffia rhodozyma</name>
    <name type="common">Yeast</name>
    <name type="synonym">Xanthophyllomyces dendrorhous</name>
    <dbReference type="NCBI Taxonomy" id="264483"/>
    <lineage>
        <taxon>Eukaryota</taxon>
        <taxon>Fungi</taxon>
        <taxon>Dikarya</taxon>
        <taxon>Basidiomycota</taxon>
        <taxon>Agaricomycotina</taxon>
        <taxon>Tremellomycetes</taxon>
        <taxon>Cystofilobasidiales</taxon>
        <taxon>Mrakiaceae</taxon>
        <taxon>Phaffia</taxon>
    </lineage>
</organism>
<dbReference type="EMBL" id="LN483124">
    <property type="protein sequence ID" value="CED82584.1"/>
    <property type="molecule type" value="Genomic_DNA"/>
</dbReference>
<dbReference type="InterPro" id="IPR001594">
    <property type="entry name" value="Palmitoyltrfase_DHHC"/>
</dbReference>
<comment type="subcellular location">
    <subcellularLocation>
        <location evidence="1">Membrane</location>
        <topology evidence="1">Multi-pass membrane protein</topology>
    </subcellularLocation>
</comment>
<evidence type="ECO:0000256" key="11">
    <source>
        <dbReference type="SAM" id="MobiDB-lite"/>
    </source>
</evidence>
<dbReference type="EC" id="2.3.1.225" evidence="10"/>
<accession>A0A0F7SPF4</accession>
<dbReference type="GO" id="GO:0005794">
    <property type="term" value="C:Golgi apparatus"/>
    <property type="evidence" value="ECO:0007669"/>
    <property type="project" value="TreeGrafter"/>
</dbReference>
<protein>
    <recommendedName>
        <fullName evidence="10">Palmitoyltransferase</fullName>
        <ecNumber evidence="10">2.3.1.225</ecNumber>
    </recommendedName>
</protein>
<keyword evidence="3 10" id="KW-0812">Transmembrane</keyword>
<feature type="region of interest" description="Disordered" evidence="11">
    <location>
        <begin position="93"/>
        <end position="171"/>
    </location>
</feature>
<dbReference type="GO" id="GO:0019706">
    <property type="term" value="F:protein-cysteine S-palmitoyltransferase activity"/>
    <property type="evidence" value="ECO:0007669"/>
    <property type="project" value="UniProtKB-EC"/>
</dbReference>
<dbReference type="PANTHER" id="PTHR22883:SF488">
    <property type="entry name" value="PALMITOYLTRANSFERASE"/>
    <property type="match status" value="1"/>
</dbReference>
<feature type="region of interest" description="Disordered" evidence="11">
    <location>
        <begin position="320"/>
        <end position="389"/>
    </location>
</feature>
<dbReference type="GO" id="GO:0016020">
    <property type="term" value="C:membrane"/>
    <property type="evidence" value="ECO:0007669"/>
    <property type="project" value="UniProtKB-SubCell"/>
</dbReference>
<feature type="compositionally biased region" description="Polar residues" evidence="11">
    <location>
        <begin position="7"/>
        <end position="18"/>
    </location>
</feature>
<feature type="compositionally biased region" description="Polar residues" evidence="11">
    <location>
        <begin position="368"/>
        <end position="389"/>
    </location>
</feature>
<name>A0A0F7SPF4_PHARH</name>
<evidence type="ECO:0000256" key="4">
    <source>
        <dbReference type="ARBA" id="ARBA00022989"/>
    </source>
</evidence>
<dbReference type="AlphaFoldDB" id="A0A0F7SPF4"/>
<feature type="compositionally biased region" description="Polar residues" evidence="11">
    <location>
        <begin position="137"/>
        <end position="171"/>
    </location>
</feature>
<dbReference type="InterPro" id="IPR039859">
    <property type="entry name" value="PFA4/ZDH16/20/ERF2-like"/>
</dbReference>
<dbReference type="Pfam" id="PF01529">
    <property type="entry name" value="DHHC"/>
    <property type="match status" value="1"/>
</dbReference>
<evidence type="ECO:0000256" key="5">
    <source>
        <dbReference type="ARBA" id="ARBA00023136"/>
    </source>
</evidence>
<evidence type="ECO:0000256" key="3">
    <source>
        <dbReference type="ARBA" id="ARBA00022692"/>
    </source>
</evidence>
<evidence type="ECO:0000256" key="9">
    <source>
        <dbReference type="ARBA" id="ARBA00048048"/>
    </source>
</evidence>
<dbReference type="GO" id="GO:0006612">
    <property type="term" value="P:protein targeting to membrane"/>
    <property type="evidence" value="ECO:0007669"/>
    <property type="project" value="TreeGrafter"/>
</dbReference>
<feature type="transmembrane region" description="Helical" evidence="10">
    <location>
        <begin position="585"/>
        <end position="604"/>
    </location>
</feature>
<sequence>MPDKPLASSTNTTYSVTLPSRGPTVHVLPKKSDELDLEPNNAWDDRHGMGRGLEETRQYVSFLCSAGPDLDHLWAGRELSVAIKLTYNLDSQSTDHSRRSLSSHPLSTSPPPVTTTTTAFTNGILPPRGFFAPQKPGVSTSSNGLHIPSTSSPSTFHPDPSTSNYTYSSPQSSLEYTSDSIFRPQQIHRFQHKTELENEVTNRYGDPDGMHGSDHLPSGVSSSPSKGESLYVASTPSKVYGPEGRWREVSEDTQFGSSSTGRRDDVSGMDGRFGRSIELGGRGVGVGASPTASREPLIWNQPPSDFEPSVMDLYPYQLGVSSSNDKTTRPDPAARTTSSRQKLFNIKRHSVMSTISSRPSSQPPQPIDANNFSSSHPSTPLGATTTAFTAPTVLPPGVARKRIRKHKLHQGHNSFALGGRLITGGGSTPFALLISVIVEVGLGALWVGTTGVYVWRKGVGGRGGGSGIAVVMVFLWMWGVSFGAMMGTAFRDPGIIPRNLDPSPMVAPTVSTGSLVPLPKELRVRSGRVTVKYCETCCIYRPPRSSHCRLCGNCVESIDHHCTYLHTCDGGRSFRRALSKDPGSAVAFSLSILLIGPVGTLMSYHIRLMFKNSTTIEEIRRSAIRSTEGSKKTNVFLFWRHRGHSRRRDRSDENLYASPFRFAHWYTNVSRMLCRPNTPSWMGFSDWVEDTMSDGQKEYKG</sequence>
<reference evidence="13" key="1">
    <citation type="submission" date="2014-08" db="EMBL/GenBank/DDBJ databases">
        <authorList>
            <person name="Sharma Rahul"/>
            <person name="Thines Marco"/>
        </authorList>
    </citation>
    <scope>NUCLEOTIDE SEQUENCE</scope>
</reference>
<feature type="domain" description="Palmitoyltransferase DHHC" evidence="12">
    <location>
        <begin position="532"/>
        <end position="572"/>
    </location>
</feature>
<feature type="region of interest" description="Disordered" evidence="11">
    <location>
        <begin position="201"/>
        <end position="304"/>
    </location>
</feature>
<evidence type="ECO:0000313" key="13">
    <source>
        <dbReference type="EMBL" id="CED82584.1"/>
    </source>
</evidence>
<feature type="compositionally biased region" description="Low complexity" evidence="11">
    <location>
        <begin position="215"/>
        <end position="229"/>
    </location>
</feature>
<keyword evidence="6" id="KW-0564">Palmitate</keyword>
<evidence type="ECO:0000256" key="6">
    <source>
        <dbReference type="ARBA" id="ARBA00023139"/>
    </source>
</evidence>
<evidence type="ECO:0000256" key="8">
    <source>
        <dbReference type="ARBA" id="ARBA00023315"/>
    </source>
</evidence>
<keyword evidence="7" id="KW-0449">Lipoprotein</keyword>
<keyword evidence="8 10" id="KW-0012">Acyltransferase</keyword>
<comment type="domain">
    <text evidence="10">The DHHC domain is required for palmitoyltransferase activity.</text>
</comment>
<comment type="similarity">
    <text evidence="10">Belongs to the DHHC palmitoyltransferase family.</text>
</comment>
<dbReference type="GO" id="GO:0005783">
    <property type="term" value="C:endoplasmic reticulum"/>
    <property type="evidence" value="ECO:0007669"/>
    <property type="project" value="TreeGrafter"/>
</dbReference>
<evidence type="ECO:0000256" key="1">
    <source>
        <dbReference type="ARBA" id="ARBA00004141"/>
    </source>
</evidence>
<evidence type="ECO:0000256" key="2">
    <source>
        <dbReference type="ARBA" id="ARBA00022679"/>
    </source>
</evidence>
<comment type="catalytic activity">
    <reaction evidence="9 10">
        <text>L-cysteinyl-[protein] + hexadecanoyl-CoA = S-hexadecanoyl-L-cysteinyl-[protein] + CoA</text>
        <dbReference type="Rhea" id="RHEA:36683"/>
        <dbReference type="Rhea" id="RHEA-COMP:10131"/>
        <dbReference type="Rhea" id="RHEA-COMP:11032"/>
        <dbReference type="ChEBI" id="CHEBI:29950"/>
        <dbReference type="ChEBI" id="CHEBI:57287"/>
        <dbReference type="ChEBI" id="CHEBI:57379"/>
        <dbReference type="ChEBI" id="CHEBI:74151"/>
        <dbReference type="EC" id="2.3.1.225"/>
    </reaction>
</comment>
<dbReference type="PANTHER" id="PTHR22883">
    <property type="entry name" value="ZINC FINGER DHHC DOMAIN CONTAINING PROTEIN"/>
    <property type="match status" value="1"/>
</dbReference>
<evidence type="ECO:0000259" key="12">
    <source>
        <dbReference type="Pfam" id="PF01529"/>
    </source>
</evidence>
<dbReference type="PROSITE" id="PS50216">
    <property type="entry name" value="DHHC"/>
    <property type="match status" value="1"/>
</dbReference>
<keyword evidence="5 10" id="KW-0472">Membrane</keyword>
<feature type="compositionally biased region" description="Basic and acidic residues" evidence="11">
    <location>
        <begin position="205"/>
        <end position="214"/>
    </location>
</feature>